<dbReference type="CDD" id="cd14748">
    <property type="entry name" value="PBP2_UgpB"/>
    <property type="match status" value="1"/>
</dbReference>
<dbReference type="Pfam" id="PF01547">
    <property type="entry name" value="SBP_bac_1"/>
    <property type="match status" value="1"/>
</dbReference>
<feature type="signal peptide" evidence="4">
    <location>
        <begin position="1"/>
        <end position="23"/>
    </location>
</feature>
<dbReference type="EMBL" id="JAAGOA010000012">
    <property type="protein sequence ID" value="NEE01920.1"/>
    <property type="molecule type" value="Genomic_DNA"/>
</dbReference>
<sequence length="434" mass="46683">MTSWTRRGAAALLAAATTSLVLAACGDDSETSSENGSGDGQVSGELTVLTPIFEGAEGKALLEEELLPQFYEQYPDVTVTVDYTDYGSLNEKLTTAVASGLVPDVMMMGVGWIEAFAENGILADLGELGITVDDLSEDFTPEILAGGVWQDDLYAIPIMLDTRFGIARKDLLAEAGFDEPPSSLEELREYAIALTERDSGGQLQRAGFDMLSMDLRQMYEVFLFAHGGSLFSEDFTEPTFNSPEGVAALQYLVDLMHEDRVEDIGFSSTDIDVHPLLNDRAAMAVGHNNLWIQLQEAAPELADQLVPFTITGSEPGMFFGGTLATVSAGSDHPEAAAALVEFLTGPEAALGANEQRGNVPARTELLDSEYVQNNPLVQFAMENLEIAQREGGVPQWLEIRGDFTPAIEAALLGEKTPQQALDDLAGEAREAMAR</sequence>
<evidence type="ECO:0000256" key="4">
    <source>
        <dbReference type="SAM" id="SignalP"/>
    </source>
</evidence>
<feature type="chain" id="PRO_5026675089" evidence="4">
    <location>
        <begin position="24"/>
        <end position="434"/>
    </location>
</feature>
<evidence type="ECO:0000313" key="5">
    <source>
        <dbReference type="EMBL" id="NEE01920.1"/>
    </source>
</evidence>
<dbReference type="InterPro" id="IPR006059">
    <property type="entry name" value="SBP"/>
</dbReference>
<dbReference type="PROSITE" id="PS51257">
    <property type="entry name" value="PROKAR_LIPOPROTEIN"/>
    <property type="match status" value="1"/>
</dbReference>
<protein>
    <submittedName>
        <fullName evidence="5">ABC transporter substrate-binding protein</fullName>
    </submittedName>
</protein>
<dbReference type="GO" id="GO:0055052">
    <property type="term" value="C:ATP-binding cassette (ABC) transporter complex, substrate-binding subunit-containing"/>
    <property type="evidence" value="ECO:0007669"/>
    <property type="project" value="TreeGrafter"/>
</dbReference>
<comment type="similarity">
    <text evidence="1">Belongs to the bacterial solute-binding protein 1 family.</text>
</comment>
<keyword evidence="6" id="KW-1185">Reference proteome</keyword>
<proteinExistence type="inferred from homology"/>
<gene>
    <name evidence="5" type="ORF">G1H10_17235</name>
</gene>
<dbReference type="PANTHER" id="PTHR30061:SF50">
    <property type="entry name" value="MALTOSE_MALTODEXTRIN-BINDING PERIPLASMIC PROTEIN"/>
    <property type="match status" value="1"/>
</dbReference>
<evidence type="ECO:0000313" key="6">
    <source>
        <dbReference type="Proteomes" id="UP000475214"/>
    </source>
</evidence>
<keyword evidence="3 4" id="KW-0732">Signal</keyword>
<dbReference type="SUPFAM" id="SSF53850">
    <property type="entry name" value="Periplasmic binding protein-like II"/>
    <property type="match status" value="1"/>
</dbReference>
<dbReference type="Proteomes" id="UP000475214">
    <property type="component" value="Unassembled WGS sequence"/>
</dbReference>
<dbReference type="RefSeq" id="WP_163740030.1">
    <property type="nucleotide sequence ID" value="NZ_JAAGOA010000012.1"/>
</dbReference>
<dbReference type="GO" id="GO:0042956">
    <property type="term" value="P:maltodextrin transmembrane transport"/>
    <property type="evidence" value="ECO:0007669"/>
    <property type="project" value="TreeGrafter"/>
</dbReference>
<dbReference type="PANTHER" id="PTHR30061">
    <property type="entry name" value="MALTOSE-BINDING PERIPLASMIC PROTEIN"/>
    <property type="match status" value="1"/>
</dbReference>
<evidence type="ECO:0000256" key="2">
    <source>
        <dbReference type="ARBA" id="ARBA00022448"/>
    </source>
</evidence>
<evidence type="ECO:0000256" key="1">
    <source>
        <dbReference type="ARBA" id="ARBA00008520"/>
    </source>
</evidence>
<dbReference type="Gene3D" id="3.40.190.10">
    <property type="entry name" value="Periplasmic binding protein-like II"/>
    <property type="match status" value="2"/>
</dbReference>
<dbReference type="GO" id="GO:0015768">
    <property type="term" value="P:maltose transport"/>
    <property type="evidence" value="ECO:0007669"/>
    <property type="project" value="TreeGrafter"/>
</dbReference>
<comment type="caution">
    <text evidence="5">The sequence shown here is derived from an EMBL/GenBank/DDBJ whole genome shotgun (WGS) entry which is preliminary data.</text>
</comment>
<name>A0A6L9SD05_9ACTN</name>
<evidence type="ECO:0000256" key="3">
    <source>
        <dbReference type="ARBA" id="ARBA00022729"/>
    </source>
</evidence>
<dbReference type="GO" id="GO:1901982">
    <property type="term" value="F:maltose binding"/>
    <property type="evidence" value="ECO:0007669"/>
    <property type="project" value="TreeGrafter"/>
</dbReference>
<keyword evidence="2" id="KW-0813">Transport</keyword>
<reference evidence="5 6" key="1">
    <citation type="submission" date="2020-02" db="EMBL/GenBank/DDBJ databases">
        <authorList>
            <person name="Li X.-J."/>
            <person name="Han X.-M."/>
        </authorList>
    </citation>
    <scope>NUCLEOTIDE SEQUENCE [LARGE SCALE GENOMIC DNA]</scope>
    <source>
        <strain evidence="5 6">CCTCC AB 2017055</strain>
    </source>
</reference>
<organism evidence="5 6">
    <name type="scientific">Phytoactinopolyspora halotolerans</name>
    <dbReference type="NCBI Taxonomy" id="1981512"/>
    <lineage>
        <taxon>Bacteria</taxon>
        <taxon>Bacillati</taxon>
        <taxon>Actinomycetota</taxon>
        <taxon>Actinomycetes</taxon>
        <taxon>Jiangellales</taxon>
        <taxon>Jiangellaceae</taxon>
        <taxon>Phytoactinopolyspora</taxon>
    </lineage>
</organism>
<accession>A0A6L9SD05</accession>
<dbReference type="AlphaFoldDB" id="A0A6L9SD05"/>